<dbReference type="InterPro" id="IPR036397">
    <property type="entry name" value="RNaseH_sf"/>
</dbReference>
<name>A0A0F8ZJC5_9ZZZZ</name>
<evidence type="ECO:0000259" key="1">
    <source>
        <dbReference type="Pfam" id="PF13358"/>
    </source>
</evidence>
<dbReference type="EMBL" id="LAZR01047582">
    <property type="protein sequence ID" value="KKK93887.1"/>
    <property type="molecule type" value="Genomic_DNA"/>
</dbReference>
<reference evidence="2" key="1">
    <citation type="journal article" date="2015" name="Nature">
        <title>Complex archaea that bridge the gap between prokaryotes and eukaryotes.</title>
        <authorList>
            <person name="Spang A."/>
            <person name="Saw J.H."/>
            <person name="Jorgensen S.L."/>
            <person name="Zaremba-Niedzwiedzka K."/>
            <person name="Martijn J."/>
            <person name="Lind A.E."/>
            <person name="van Eijk R."/>
            <person name="Schleper C."/>
            <person name="Guy L."/>
            <person name="Ettema T.J."/>
        </authorList>
    </citation>
    <scope>NUCLEOTIDE SEQUENCE</scope>
</reference>
<protein>
    <recommendedName>
        <fullName evidence="1">Tc1-like transposase DDE domain-containing protein</fullName>
    </recommendedName>
</protein>
<gene>
    <name evidence="2" type="ORF">LCGC14_2688410</name>
</gene>
<dbReference type="AlphaFoldDB" id="A0A0F8ZJC5"/>
<evidence type="ECO:0000313" key="2">
    <source>
        <dbReference type="EMBL" id="KKK93887.1"/>
    </source>
</evidence>
<accession>A0A0F8ZJC5</accession>
<proteinExistence type="predicted"/>
<dbReference type="GO" id="GO:0003676">
    <property type="term" value="F:nucleic acid binding"/>
    <property type="evidence" value="ECO:0007669"/>
    <property type="project" value="InterPro"/>
</dbReference>
<sequence length="121" mass="13247">MTAPMALDGPMHGAAFLAYVEQVLVPELKPGDIVIMDNLPAHKPIGIKEAIEKAGARLCFLPPYSPDFNPIEMAFARFKAHLKKAACRTIAELWDEIAVVIDTFNPKECANYFSAAGYDPV</sequence>
<dbReference type="Pfam" id="PF13358">
    <property type="entry name" value="DDE_3"/>
    <property type="match status" value="1"/>
</dbReference>
<feature type="domain" description="Tc1-like transposase DDE" evidence="1">
    <location>
        <begin position="4"/>
        <end position="92"/>
    </location>
</feature>
<organism evidence="2">
    <name type="scientific">marine sediment metagenome</name>
    <dbReference type="NCBI Taxonomy" id="412755"/>
    <lineage>
        <taxon>unclassified sequences</taxon>
        <taxon>metagenomes</taxon>
        <taxon>ecological metagenomes</taxon>
    </lineage>
</organism>
<dbReference type="InterPro" id="IPR038717">
    <property type="entry name" value="Tc1-like_DDE_dom"/>
</dbReference>
<dbReference type="PANTHER" id="PTHR46564">
    <property type="entry name" value="TRANSPOSASE"/>
    <property type="match status" value="1"/>
</dbReference>
<dbReference type="PANTHER" id="PTHR46564:SF1">
    <property type="entry name" value="TRANSPOSASE"/>
    <property type="match status" value="1"/>
</dbReference>
<dbReference type="Gene3D" id="3.30.420.10">
    <property type="entry name" value="Ribonuclease H-like superfamily/Ribonuclease H"/>
    <property type="match status" value="1"/>
</dbReference>
<comment type="caution">
    <text evidence="2">The sequence shown here is derived from an EMBL/GenBank/DDBJ whole genome shotgun (WGS) entry which is preliminary data.</text>
</comment>